<evidence type="ECO:0000313" key="2">
    <source>
        <dbReference type="Proteomes" id="UP001595698"/>
    </source>
</evidence>
<protein>
    <submittedName>
        <fullName evidence="1">Uncharacterized protein</fullName>
    </submittedName>
</protein>
<proteinExistence type="predicted"/>
<reference evidence="2" key="1">
    <citation type="journal article" date="2019" name="Int. J. Syst. Evol. Microbiol.">
        <title>The Global Catalogue of Microorganisms (GCM) 10K type strain sequencing project: providing services to taxonomists for standard genome sequencing and annotation.</title>
        <authorList>
            <consortium name="The Broad Institute Genomics Platform"/>
            <consortium name="The Broad Institute Genome Sequencing Center for Infectious Disease"/>
            <person name="Wu L."/>
            <person name="Ma J."/>
        </authorList>
    </citation>
    <scope>NUCLEOTIDE SEQUENCE [LARGE SCALE GENOMIC DNA]</scope>
    <source>
        <strain evidence="2">TBRC 7912</strain>
    </source>
</reference>
<organism evidence="1 2">
    <name type="scientific">Streptosporangium jomthongense</name>
    <dbReference type="NCBI Taxonomy" id="1193683"/>
    <lineage>
        <taxon>Bacteria</taxon>
        <taxon>Bacillati</taxon>
        <taxon>Actinomycetota</taxon>
        <taxon>Actinomycetes</taxon>
        <taxon>Streptosporangiales</taxon>
        <taxon>Streptosporangiaceae</taxon>
        <taxon>Streptosporangium</taxon>
    </lineage>
</organism>
<comment type="caution">
    <text evidence="1">The sequence shown here is derived from an EMBL/GenBank/DDBJ whole genome shotgun (WGS) entry which is preliminary data.</text>
</comment>
<dbReference type="Proteomes" id="UP001595698">
    <property type="component" value="Unassembled WGS sequence"/>
</dbReference>
<keyword evidence="2" id="KW-1185">Reference proteome</keyword>
<evidence type="ECO:0000313" key="1">
    <source>
        <dbReference type="EMBL" id="MFC3980182.1"/>
    </source>
</evidence>
<dbReference type="EMBL" id="JBHSBC010000008">
    <property type="protein sequence ID" value="MFC3980182.1"/>
    <property type="molecule type" value="Genomic_DNA"/>
</dbReference>
<gene>
    <name evidence="1" type="ORF">ACFOYY_08635</name>
</gene>
<dbReference type="RefSeq" id="WP_386189149.1">
    <property type="nucleotide sequence ID" value="NZ_JBHSBC010000008.1"/>
</dbReference>
<sequence length="133" mass="14683">MTTETEALTTAQQAAMIAALISWDEGSRDEFFASLRHTLSPVELRLIYAAANQRDRRPNDPFADIEMVGELEIAPCDHGGIRIRHPATRMIFDGEGCWMSYDDVDVTTIKDEEGTAWATPELGIAAALATLEE</sequence>
<accession>A0ABV8EYQ9</accession>
<name>A0ABV8EYQ9_9ACTN</name>